<protein>
    <submittedName>
        <fullName evidence="1">Putative phage protein</fullName>
    </submittedName>
</protein>
<dbReference type="KEGG" id="vg:14016961"/>
<dbReference type="PROSITE" id="PS51257">
    <property type="entry name" value="PROKAR_LIPOPROTEIN"/>
    <property type="match status" value="1"/>
</dbReference>
<dbReference type="RefSeq" id="YP_007010783.1">
    <property type="nucleotide sequence ID" value="NC_019543.1"/>
</dbReference>
<evidence type="ECO:0000313" key="1">
    <source>
        <dbReference type="EMBL" id="AFQ97176.1"/>
    </source>
</evidence>
<evidence type="ECO:0000313" key="2">
    <source>
        <dbReference type="Proteomes" id="UP000003289"/>
    </source>
</evidence>
<proteinExistence type="predicted"/>
<dbReference type="EMBL" id="JN377894">
    <property type="protein sequence ID" value="AFQ97176.1"/>
    <property type="molecule type" value="Genomic_DNA"/>
</dbReference>
<reference evidence="1 2" key="1">
    <citation type="submission" date="2011-07" db="EMBL/GenBank/DDBJ databases">
        <title>Aeromonas salmonicida phage Aes508 complete genome.</title>
        <authorList>
            <person name="Petrov V.M."/>
            <person name="Ratnayaka S."/>
            <person name="Karam J.D."/>
        </authorList>
    </citation>
    <scope>NUCLEOTIDE SEQUENCE [LARGE SCALE GENOMIC DNA]</scope>
</reference>
<gene>
    <name evidence="1" type="ORF">Aes508_094</name>
</gene>
<dbReference type="Proteomes" id="UP000003289">
    <property type="component" value="Segment"/>
</dbReference>
<organism evidence="1 2">
    <name type="scientific">Aeromonas phage Aes508</name>
    <dbReference type="NCBI Taxonomy" id="1198013"/>
    <lineage>
        <taxon>Viruses</taxon>
        <taxon>Duplodnaviria</taxon>
        <taxon>Heunggongvirae</taxon>
        <taxon>Uroviricota</taxon>
        <taxon>Caudoviricetes</taxon>
        <taxon>Pantevenvirales</taxon>
        <taxon>Straboviridae</taxon>
        <taxon>Tulanevirus</taxon>
        <taxon>Tulanevirus aes508</taxon>
    </lineage>
</organism>
<dbReference type="GeneID" id="14016961"/>
<sequence>MKKTIATLFALSVYGCTASAPAIANMNEMFWFPETPGKIQEFSDENGTYKSVLSSECADPVTMEHDDCLGLLFNAEYWIIDAARSDHNILMDGHKPMIMLNGLVKHANVIRAGTSIVIRRDENPEFNPIGKVLSVNTPYGKGEFVL</sequence>
<name>J7KKC2_9CAUD</name>
<keyword evidence="2" id="KW-1185">Reference proteome</keyword>
<accession>J7KKC2</accession>